<comment type="caution">
    <text evidence="2">The sequence shown here is derived from an EMBL/GenBank/DDBJ whole genome shotgun (WGS) entry which is preliminary data.</text>
</comment>
<organism evidence="2 3">
    <name type="scientific">Bacillus xiapuensis</name>
    <dbReference type="NCBI Taxonomy" id="2014075"/>
    <lineage>
        <taxon>Bacteria</taxon>
        <taxon>Bacillati</taxon>
        <taxon>Bacillota</taxon>
        <taxon>Bacilli</taxon>
        <taxon>Bacillales</taxon>
        <taxon>Bacillaceae</taxon>
        <taxon>Bacillus</taxon>
    </lineage>
</organism>
<accession>A0ABU6NAP4</accession>
<protein>
    <submittedName>
        <fullName evidence="2">Uncharacterized protein</fullName>
    </submittedName>
</protein>
<evidence type="ECO:0000313" key="2">
    <source>
        <dbReference type="EMBL" id="MED3563293.1"/>
    </source>
</evidence>
<name>A0ABU6NAP4_9BACI</name>
<keyword evidence="1" id="KW-0472">Membrane</keyword>
<feature type="transmembrane region" description="Helical" evidence="1">
    <location>
        <begin position="68"/>
        <end position="87"/>
    </location>
</feature>
<proteinExistence type="predicted"/>
<evidence type="ECO:0000313" key="3">
    <source>
        <dbReference type="Proteomes" id="UP001330749"/>
    </source>
</evidence>
<feature type="transmembrane region" description="Helical" evidence="1">
    <location>
        <begin position="34"/>
        <end position="56"/>
    </location>
</feature>
<keyword evidence="1" id="KW-1133">Transmembrane helix</keyword>
<keyword evidence="3" id="KW-1185">Reference proteome</keyword>
<evidence type="ECO:0000256" key="1">
    <source>
        <dbReference type="SAM" id="Phobius"/>
    </source>
</evidence>
<reference evidence="2 3" key="1">
    <citation type="submission" date="2023-03" db="EMBL/GenBank/DDBJ databases">
        <title>Bacillus Genome Sequencing.</title>
        <authorList>
            <person name="Dunlap C."/>
        </authorList>
    </citation>
    <scope>NUCLEOTIDE SEQUENCE [LARGE SCALE GENOMIC DNA]</scope>
    <source>
        <strain evidence="2 3">B-14544</strain>
    </source>
</reference>
<dbReference type="Proteomes" id="UP001330749">
    <property type="component" value="Unassembled WGS sequence"/>
</dbReference>
<gene>
    <name evidence="2" type="ORF">P4447_12695</name>
</gene>
<keyword evidence="1" id="KW-0812">Transmembrane</keyword>
<sequence>MVAAEALVAVEALAFVVAAASVVAAVALVAADLAVLVLVLAVLASASVLFNGFGFWESAKKDDFAKQSAPACTCAAGALLYCIYHIGQ</sequence>
<dbReference type="EMBL" id="JARMQG010000159">
    <property type="protein sequence ID" value="MED3563293.1"/>
    <property type="molecule type" value="Genomic_DNA"/>
</dbReference>